<organism evidence="1">
    <name type="scientific">Sexangularia sp. CB-2014</name>
    <dbReference type="NCBI Taxonomy" id="1486929"/>
    <lineage>
        <taxon>Eukaryota</taxon>
        <taxon>Amoebozoa</taxon>
        <taxon>Tubulinea</taxon>
        <taxon>Elardia</taxon>
        <taxon>Arcellinida</taxon>
        <taxon>Arcellinida incertae sedis</taxon>
        <taxon>Sexangularia</taxon>
    </lineage>
</organism>
<proteinExistence type="predicted"/>
<dbReference type="EMBL" id="HBGL01000439">
    <property type="protein sequence ID" value="CAD9285766.1"/>
    <property type="molecule type" value="Transcribed_RNA"/>
</dbReference>
<gene>
    <name evidence="1" type="ORF">SSP0437_LOCUS337</name>
</gene>
<sequence length="106" mass="11818">MFAFAGLRDVRSSRMMKPREEKVLSDIAPPDGAARYRLAMAHKWGQKHLRAPPATFSPSFSSFQNPSRSNAGRTKLSALLPAHWCCCHRSLTWVSCTVCACSAFFL</sequence>
<dbReference type="AlphaFoldDB" id="A0A7S1YA24"/>
<protein>
    <submittedName>
        <fullName evidence="1">Uncharacterized protein</fullName>
    </submittedName>
</protein>
<name>A0A7S1YA24_9EUKA</name>
<reference evidence="1" key="1">
    <citation type="submission" date="2021-01" db="EMBL/GenBank/DDBJ databases">
        <authorList>
            <person name="Corre E."/>
            <person name="Pelletier E."/>
            <person name="Niang G."/>
            <person name="Scheremetjew M."/>
            <person name="Finn R."/>
            <person name="Kale V."/>
            <person name="Holt S."/>
            <person name="Cochrane G."/>
            <person name="Meng A."/>
            <person name="Brown T."/>
            <person name="Cohen L."/>
        </authorList>
    </citation>
    <scope>NUCLEOTIDE SEQUENCE</scope>
    <source>
        <strain evidence="1">ATCC 50979</strain>
    </source>
</reference>
<evidence type="ECO:0000313" key="1">
    <source>
        <dbReference type="EMBL" id="CAD9285766.1"/>
    </source>
</evidence>
<accession>A0A7S1YA24</accession>